<accession>A0AAE0SNW4</accession>
<keyword evidence="3" id="KW-1185">Reference proteome</keyword>
<proteinExistence type="predicted"/>
<reference evidence="2" key="2">
    <citation type="journal article" date="2021" name="Genome Biol. Evol.">
        <title>Developing a high-quality reference genome for a parasitic bivalve with doubly uniparental inheritance (Bivalvia: Unionida).</title>
        <authorList>
            <person name="Smith C.H."/>
        </authorList>
    </citation>
    <scope>NUCLEOTIDE SEQUENCE</scope>
    <source>
        <strain evidence="2">CHS0354</strain>
        <tissue evidence="2">Mantle</tissue>
    </source>
</reference>
<keyword evidence="1" id="KW-0732">Signal</keyword>
<feature type="signal peptide" evidence="1">
    <location>
        <begin position="1"/>
        <end position="20"/>
    </location>
</feature>
<dbReference type="Pfam" id="PF14625">
    <property type="entry name" value="Lustrin_cystein"/>
    <property type="match status" value="2"/>
</dbReference>
<reference evidence="2" key="1">
    <citation type="journal article" date="2021" name="Genome Biol. Evol.">
        <title>A High-Quality Reference Genome for a Parasitic Bivalve with Doubly Uniparental Inheritance (Bivalvia: Unionida).</title>
        <authorList>
            <person name="Smith C.H."/>
        </authorList>
    </citation>
    <scope>NUCLEOTIDE SEQUENCE</scope>
    <source>
        <strain evidence="2">CHS0354</strain>
    </source>
</reference>
<dbReference type="InterPro" id="IPR028150">
    <property type="entry name" value="Lustrin_cystein"/>
</dbReference>
<sequence>MGLYLSLVVVGLCLWGNCIAICPDGLVSPLKCNPTRPFVCPEGYRCLSSPKGGQCCLEPGYTCPVLRPAGFGNLGGLARCGNLPGSGPCPFTHVCKAVEPTSTKIGICCPHF</sequence>
<dbReference type="EMBL" id="JAEAOA010000272">
    <property type="protein sequence ID" value="KAK3595415.1"/>
    <property type="molecule type" value="Genomic_DNA"/>
</dbReference>
<reference evidence="2" key="3">
    <citation type="submission" date="2023-05" db="EMBL/GenBank/DDBJ databases">
        <authorList>
            <person name="Smith C.H."/>
        </authorList>
    </citation>
    <scope>NUCLEOTIDE SEQUENCE</scope>
    <source>
        <strain evidence="2">CHS0354</strain>
        <tissue evidence="2">Mantle</tissue>
    </source>
</reference>
<feature type="chain" id="PRO_5042168016" evidence="1">
    <location>
        <begin position="21"/>
        <end position="112"/>
    </location>
</feature>
<name>A0AAE0SNW4_9BIVA</name>
<dbReference type="AlphaFoldDB" id="A0AAE0SNW4"/>
<dbReference type="InterPro" id="IPR006150">
    <property type="entry name" value="Cys_repeat_1"/>
</dbReference>
<gene>
    <name evidence="2" type="ORF">CHS0354_003407</name>
</gene>
<evidence type="ECO:0000313" key="3">
    <source>
        <dbReference type="Proteomes" id="UP001195483"/>
    </source>
</evidence>
<organism evidence="2 3">
    <name type="scientific">Potamilus streckersoni</name>
    <dbReference type="NCBI Taxonomy" id="2493646"/>
    <lineage>
        <taxon>Eukaryota</taxon>
        <taxon>Metazoa</taxon>
        <taxon>Spiralia</taxon>
        <taxon>Lophotrochozoa</taxon>
        <taxon>Mollusca</taxon>
        <taxon>Bivalvia</taxon>
        <taxon>Autobranchia</taxon>
        <taxon>Heteroconchia</taxon>
        <taxon>Palaeoheterodonta</taxon>
        <taxon>Unionida</taxon>
        <taxon>Unionoidea</taxon>
        <taxon>Unionidae</taxon>
        <taxon>Ambleminae</taxon>
        <taxon>Lampsilini</taxon>
        <taxon>Potamilus</taxon>
    </lineage>
</organism>
<evidence type="ECO:0000313" key="2">
    <source>
        <dbReference type="EMBL" id="KAK3595415.1"/>
    </source>
</evidence>
<dbReference type="Proteomes" id="UP001195483">
    <property type="component" value="Unassembled WGS sequence"/>
</dbReference>
<evidence type="ECO:0000256" key="1">
    <source>
        <dbReference type="SAM" id="SignalP"/>
    </source>
</evidence>
<comment type="caution">
    <text evidence="2">The sequence shown here is derived from an EMBL/GenBank/DDBJ whole genome shotgun (WGS) entry which is preliminary data.</text>
</comment>
<dbReference type="SMART" id="SM00289">
    <property type="entry name" value="WR1"/>
    <property type="match status" value="2"/>
</dbReference>
<protein>
    <submittedName>
        <fullName evidence="2">Uncharacterized protein</fullName>
    </submittedName>
</protein>